<comment type="caution">
    <text evidence="1">The sequence shown here is derived from an EMBL/GenBank/DDBJ whole genome shotgun (WGS) entry which is preliminary data.</text>
</comment>
<reference evidence="1" key="1">
    <citation type="journal article" date="2012" name="PLoS ONE">
        <title>Gene sets for utilization of primary and secondary nutrition supplies in the distal gut of endangered iberian lynx.</title>
        <authorList>
            <person name="Alcaide M."/>
            <person name="Messina E."/>
            <person name="Richter M."/>
            <person name="Bargiela R."/>
            <person name="Peplies J."/>
            <person name="Huws S.A."/>
            <person name="Newbold C.J."/>
            <person name="Golyshin P.N."/>
            <person name="Simon M.A."/>
            <person name="Lopez G."/>
            <person name="Yakimov M.M."/>
            <person name="Ferrer M."/>
        </authorList>
    </citation>
    <scope>NUCLEOTIDE SEQUENCE</scope>
</reference>
<evidence type="ECO:0000313" key="1">
    <source>
        <dbReference type="EMBL" id="EJW97758.1"/>
    </source>
</evidence>
<dbReference type="AlphaFoldDB" id="J9FTC9"/>
<sequence>MSGHRDLLFLLNAFQLHFFSNQFRLSMGKLRKLYLLRTLFLVSLHFIDKHLPVIEKLLAATMFLINLFGRFQDFSGTAVIPLEDNGWNFILETVSQ</sequence>
<name>J9FTC9_9ZZZZ</name>
<protein>
    <submittedName>
        <fullName evidence="1">Uncharacterized protein</fullName>
    </submittedName>
</protein>
<proteinExistence type="predicted"/>
<organism evidence="1">
    <name type="scientific">gut metagenome</name>
    <dbReference type="NCBI Taxonomy" id="749906"/>
    <lineage>
        <taxon>unclassified sequences</taxon>
        <taxon>metagenomes</taxon>
        <taxon>organismal metagenomes</taxon>
    </lineage>
</organism>
<dbReference type="EMBL" id="AMCI01004605">
    <property type="protein sequence ID" value="EJW97758.1"/>
    <property type="molecule type" value="Genomic_DNA"/>
</dbReference>
<gene>
    <name evidence="1" type="ORF">EVA_14135</name>
</gene>
<accession>J9FTC9</accession>